<evidence type="ECO:0000313" key="3">
    <source>
        <dbReference type="Proteomes" id="UP000430564"/>
    </source>
</evidence>
<name>A0A6I1EHR1_9BURK</name>
<evidence type="ECO:0000313" key="2">
    <source>
        <dbReference type="EMBL" id="KAB7656831.1"/>
    </source>
</evidence>
<proteinExistence type="predicted"/>
<dbReference type="RefSeq" id="WP_152158742.1">
    <property type="nucleotide sequence ID" value="NZ_WEHX01000066.1"/>
</dbReference>
<gene>
    <name evidence="2" type="ORF">GBM95_08695</name>
</gene>
<sequence length="123" mass="13009">MKQLLLLLSVCAAGAYSFSAGAAVTAESCSLSHIKQVADEEGLNKARALSADCIQKGYLTTKEAVQRGWATAKEESGDGYDDAKRTVKEGYEAAKDGAVRTYDAAKEGLSAFGAAFKKEFSKD</sequence>
<dbReference type="EMBL" id="WEHX01000066">
    <property type="protein sequence ID" value="KAB7656831.1"/>
    <property type="molecule type" value="Genomic_DNA"/>
</dbReference>
<keyword evidence="1" id="KW-0732">Signal</keyword>
<dbReference type="Proteomes" id="UP000430564">
    <property type="component" value="Unassembled WGS sequence"/>
</dbReference>
<dbReference type="AlphaFoldDB" id="A0A6I1EHR1"/>
<feature type="chain" id="PRO_5026113216" evidence="1">
    <location>
        <begin position="23"/>
        <end position="123"/>
    </location>
</feature>
<accession>A0A6I1EHR1</accession>
<evidence type="ECO:0000256" key="1">
    <source>
        <dbReference type="SAM" id="SignalP"/>
    </source>
</evidence>
<feature type="signal peptide" evidence="1">
    <location>
        <begin position="1"/>
        <end position="22"/>
    </location>
</feature>
<organism evidence="2 3">
    <name type="scientific">Sutterella seckii</name>
    <dbReference type="NCBI Taxonomy" id="1944635"/>
    <lineage>
        <taxon>Bacteria</taxon>
        <taxon>Pseudomonadati</taxon>
        <taxon>Pseudomonadota</taxon>
        <taxon>Betaproteobacteria</taxon>
        <taxon>Burkholderiales</taxon>
        <taxon>Sutterellaceae</taxon>
        <taxon>Sutterella</taxon>
    </lineage>
</organism>
<reference evidence="2 3" key="1">
    <citation type="submission" date="2019-10" db="EMBL/GenBank/DDBJ databases">
        <title>Genome diversity of Sutterella seckii.</title>
        <authorList>
            <person name="Chaplin A.V."/>
            <person name="Sokolova S.R."/>
            <person name="Mosin K.A."/>
            <person name="Ivanova E.L."/>
            <person name="Kochetkova T.O."/>
            <person name="Goltsov A.Y."/>
            <person name="Trofimov D.Y."/>
            <person name="Efimov B.A."/>
        </authorList>
    </citation>
    <scope>NUCLEOTIDE SEQUENCE [LARGE SCALE GENOMIC DNA]</scope>
    <source>
        <strain evidence="2 3">ASD393</strain>
    </source>
</reference>
<dbReference type="OrthoDB" id="9892570at2"/>
<protein>
    <submittedName>
        <fullName evidence="2">Uncharacterized protein</fullName>
    </submittedName>
</protein>
<comment type="caution">
    <text evidence="2">The sequence shown here is derived from an EMBL/GenBank/DDBJ whole genome shotgun (WGS) entry which is preliminary data.</text>
</comment>